<proteinExistence type="predicted"/>
<evidence type="ECO:0000256" key="1">
    <source>
        <dbReference type="ARBA" id="ARBA00004651"/>
    </source>
</evidence>
<feature type="transmembrane region" description="Helical" evidence="6">
    <location>
        <begin position="90"/>
        <end position="113"/>
    </location>
</feature>
<feature type="transmembrane region" description="Helical" evidence="6">
    <location>
        <begin position="197"/>
        <end position="220"/>
    </location>
</feature>
<keyword evidence="4 6" id="KW-1133">Transmembrane helix</keyword>
<evidence type="ECO:0000256" key="3">
    <source>
        <dbReference type="ARBA" id="ARBA00022692"/>
    </source>
</evidence>
<evidence type="ECO:0000256" key="2">
    <source>
        <dbReference type="ARBA" id="ARBA00022475"/>
    </source>
</evidence>
<dbReference type="EMBL" id="JACHXW010000001">
    <property type="protein sequence ID" value="MBB3150264.1"/>
    <property type="molecule type" value="Genomic_DNA"/>
</dbReference>
<reference evidence="7 8" key="1">
    <citation type="submission" date="2020-08" db="EMBL/GenBank/DDBJ databases">
        <title>Genomic Encyclopedia of Type Strains, Phase III (KMG-III): the genomes of soil and plant-associated and newly described type strains.</title>
        <authorList>
            <person name="Whitman W."/>
        </authorList>
    </citation>
    <scope>NUCLEOTIDE SEQUENCE [LARGE SCALE GENOMIC DNA]</scope>
    <source>
        <strain evidence="7 8">CECT 8234</strain>
    </source>
</reference>
<feature type="transmembrane region" description="Helical" evidence="6">
    <location>
        <begin position="61"/>
        <end position="84"/>
    </location>
</feature>
<keyword evidence="8" id="KW-1185">Reference proteome</keyword>
<evidence type="ECO:0000313" key="7">
    <source>
        <dbReference type="EMBL" id="MBB3150264.1"/>
    </source>
</evidence>
<keyword evidence="5 6" id="KW-0472">Membrane</keyword>
<dbReference type="Proteomes" id="UP000518605">
    <property type="component" value="Unassembled WGS sequence"/>
</dbReference>
<dbReference type="GO" id="GO:0022857">
    <property type="term" value="F:transmembrane transporter activity"/>
    <property type="evidence" value="ECO:0007669"/>
    <property type="project" value="InterPro"/>
</dbReference>
<evidence type="ECO:0000313" key="8">
    <source>
        <dbReference type="Proteomes" id="UP000518605"/>
    </source>
</evidence>
<keyword evidence="3 6" id="KW-0812">Transmembrane</keyword>
<sequence>MDFLLDASLFASTLRMVTPILLAALGGAICARVGLFNVGLEGLILIGAFSAIVGNHFTGNVLAAVLIAVLCSLLFSIIFGYMSIHLKANVIVVGIALNFLALGLTTFSLRAIFDVKGAYYNKDMVGLPKWDIPLLKDIPWLGDVLSGHSPLVYLSILLVIGLQYFLFKTVTGFRLLASGENPTAARSLGIKVSRIQYGAVLICGVLCGLAGAQLSLGNVTMFTEGMTSGRGFIALVATMLGQSNPIGVMASSMLFGFMDALSIRLQGFALPTHFTMMLPYIVTIIAMLFFKDKGYIQEARKSNESSR</sequence>
<dbReference type="PANTHER" id="PTHR43370:SF1">
    <property type="entry name" value="GUANOSINE ABC TRANSPORTER PERMEASE PROTEIN NUPQ"/>
    <property type="match status" value="1"/>
</dbReference>
<name>A0A7W5G7S9_9BACL</name>
<accession>A0A7W5G7S9</accession>
<feature type="transmembrane region" description="Helical" evidence="6">
    <location>
        <begin position="270"/>
        <end position="290"/>
    </location>
</feature>
<feature type="transmembrane region" description="Helical" evidence="6">
    <location>
        <begin position="232"/>
        <end position="258"/>
    </location>
</feature>
<dbReference type="InterPro" id="IPR001851">
    <property type="entry name" value="ABC_transp_permease"/>
</dbReference>
<dbReference type="RefSeq" id="WP_183557880.1">
    <property type="nucleotide sequence ID" value="NZ_CBCSLB010000001.1"/>
</dbReference>
<evidence type="ECO:0000256" key="6">
    <source>
        <dbReference type="SAM" id="Phobius"/>
    </source>
</evidence>
<evidence type="ECO:0000256" key="5">
    <source>
        <dbReference type="ARBA" id="ARBA00023136"/>
    </source>
</evidence>
<feature type="transmembrane region" description="Helical" evidence="6">
    <location>
        <begin position="151"/>
        <end position="177"/>
    </location>
</feature>
<gene>
    <name evidence="7" type="ORF">FHS16_000296</name>
</gene>
<keyword evidence="2" id="KW-1003">Cell membrane</keyword>
<dbReference type="PANTHER" id="PTHR43370">
    <property type="entry name" value="SUGAR ABC TRANSPORTER INTEGRAL MEMBRANE PROTEIN-RELATED"/>
    <property type="match status" value="1"/>
</dbReference>
<keyword evidence="7" id="KW-0813">Transport</keyword>
<keyword evidence="7" id="KW-0762">Sugar transport</keyword>
<organism evidence="7 8">
    <name type="scientific">Paenibacillus endophyticus</name>
    <dbReference type="NCBI Taxonomy" id="1294268"/>
    <lineage>
        <taxon>Bacteria</taxon>
        <taxon>Bacillati</taxon>
        <taxon>Bacillota</taxon>
        <taxon>Bacilli</taxon>
        <taxon>Bacillales</taxon>
        <taxon>Paenibacillaceae</taxon>
        <taxon>Paenibacillus</taxon>
    </lineage>
</organism>
<dbReference type="AlphaFoldDB" id="A0A7W5G7S9"/>
<feature type="transmembrane region" description="Helical" evidence="6">
    <location>
        <begin position="20"/>
        <end position="49"/>
    </location>
</feature>
<dbReference type="Pfam" id="PF02653">
    <property type="entry name" value="BPD_transp_2"/>
    <property type="match status" value="1"/>
</dbReference>
<evidence type="ECO:0000256" key="4">
    <source>
        <dbReference type="ARBA" id="ARBA00022989"/>
    </source>
</evidence>
<comment type="subcellular location">
    <subcellularLocation>
        <location evidence="1">Cell membrane</location>
        <topology evidence="1">Multi-pass membrane protein</topology>
    </subcellularLocation>
</comment>
<comment type="caution">
    <text evidence="7">The sequence shown here is derived from an EMBL/GenBank/DDBJ whole genome shotgun (WGS) entry which is preliminary data.</text>
</comment>
<protein>
    <submittedName>
        <fullName evidence="7">Simple sugar transport system permease protein</fullName>
    </submittedName>
</protein>
<dbReference type="CDD" id="cd06580">
    <property type="entry name" value="TM_PBP1_transp_TpRbsC_like"/>
    <property type="match status" value="1"/>
</dbReference>
<dbReference type="GO" id="GO:0005886">
    <property type="term" value="C:plasma membrane"/>
    <property type="evidence" value="ECO:0007669"/>
    <property type="project" value="UniProtKB-SubCell"/>
</dbReference>